<organism evidence="2 3">
    <name type="scientific">Qipengyuania marisflavi</name>
    <dbReference type="NCBI Taxonomy" id="2486356"/>
    <lineage>
        <taxon>Bacteria</taxon>
        <taxon>Pseudomonadati</taxon>
        <taxon>Pseudomonadota</taxon>
        <taxon>Alphaproteobacteria</taxon>
        <taxon>Sphingomonadales</taxon>
        <taxon>Erythrobacteraceae</taxon>
        <taxon>Qipengyuania</taxon>
    </lineage>
</organism>
<reference evidence="2 3" key="1">
    <citation type="submission" date="2019-05" db="EMBL/GenBank/DDBJ databases">
        <title>Erythrobacter marisflavi sp. nov., isolated from isolated from water of an estuary environment.</title>
        <authorList>
            <person name="Yoon J.-H."/>
        </authorList>
    </citation>
    <scope>NUCLEOTIDE SEQUENCE [LARGE SCALE GENOMIC DNA]</scope>
    <source>
        <strain evidence="2 3">KEM-5</strain>
    </source>
</reference>
<dbReference type="InterPro" id="IPR001296">
    <property type="entry name" value="Glyco_trans_1"/>
</dbReference>
<evidence type="ECO:0000313" key="3">
    <source>
        <dbReference type="Proteomes" id="UP000309668"/>
    </source>
</evidence>
<comment type="caution">
    <text evidence="2">The sequence shown here is derived from an EMBL/GenBank/DDBJ whole genome shotgun (WGS) entry which is preliminary data.</text>
</comment>
<feature type="domain" description="Glycosyl transferase family 1" evidence="1">
    <location>
        <begin position="204"/>
        <end position="355"/>
    </location>
</feature>
<dbReference type="RefSeq" id="WP_138617073.1">
    <property type="nucleotide sequence ID" value="NZ_VCAO01000002.1"/>
</dbReference>
<accession>A0A5S3P6Z1</accession>
<dbReference type="OrthoDB" id="503550at2"/>
<dbReference type="PANTHER" id="PTHR45947">
    <property type="entry name" value="SULFOQUINOVOSYL TRANSFERASE SQD2"/>
    <property type="match status" value="1"/>
</dbReference>
<dbReference type="AlphaFoldDB" id="A0A5S3P6Z1"/>
<dbReference type="InterPro" id="IPR050194">
    <property type="entry name" value="Glycosyltransferase_grp1"/>
</dbReference>
<dbReference type="SUPFAM" id="SSF53756">
    <property type="entry name" value="UDP-Glycosyltransferase/glycogen phosphorylase"/>
    <property type="match status" value="1"/>
</dbReference>
<protein>
    <submittedName>
        <fullName evidence="2">Glycosyltransferase</fullName>
    </submittedName>
</protein>
<keyword evidence="3" id="KW-1185">Reference proteome</keyword>
<dbReference type="Proteomes" id="UP000309668">
    <property type="component" value="Unassembled WGS sequence"/>
</dbReference>
<proteinExistence type="predicted"/>
<dbReference type="Gene3D" id="3.40.50.2000">
    <property type="entry name" value="Glycogen Phosphorylase B"/>
    <property type="match status" value="1"/>
</dbReference>
<name>A0A5S3P6Z1_9SPHN</name>
<sequence>MSAPPASQNTDLPQVAILFTHFAPYHIDRIEAAARRLAGRARVLAVEAADASDEYAWEPARAFIHAKHLVLFPGRVYEQVGRFERLQAYAETLRGAELVLTGIPYSEPDIVALAWRRRARGRRIVAMTDSKFDDKPRNLLREQVKARLLAGFSGAMVAGLRQRAYLEFLGFADKPLVPGYDTLSVERVRALAGDIKIAWAERPFVFVGRLVGKKNLPTLLAGYARYAEQAGGKARRLVLVGDGEQRAELEALAGQLGIAGTVDFAGLQVSRIVAQHLVQALALCLVSTEEQWGLVVNEAVALGIPAIVSPAVGARDALVRGGVTGHVVEPQSPESIARAMTVMAADEGQWQAMSQGVTQRAWLADAERFADATELLFDPENPDAARDIQRFWDACEAG</sequence>
<dbReference type="GO" id="GO:0016757">
    <property type="term" value="F:glycosyltransferase activity"/>
    <property type="evidence" value="ECO:0007669"/>
    <property type="project" value="InterPro"/>
</dbReference>
<dbReference type="EMBL" id="VCAO01000002">
    <property type="protein sequence ID" value="TMM49001.1"/>
    <property type="molecule type" value="Genomic_DNA"/>
</dbReference>
<gene>
    <name evidence="2" type="ORF">FEV51_06390</name>
</gene>
<keyword evidence="2" id="KW-0808">Transferase</keyword>
<dbReference type="Pfam" id="PF00534">
    <property type="entry name" value="Glycos_transf_1"/>
    <property type="match status" value="1"/>
</dbReference>
<evidence type="ECO:0000259" key="1">
    <source>
        <dbReference type="Pfam" id="PF00534"/>
    </source>
</evidence>
<dbReference type="PANTHER" id="PTHR45947:SF3">
    <property type="entry name" value="SULFOQUINOVOSYL TRANSFERASE SQD2"/>
    <property type="match status" value="1"/>
</dbReference>
<evidence type="ECO:0000313" key="2">
    <source>
        <dbReference type="EMBL" id="TMM49001.1"/>
    </source>
</evidence>